<dbReference type="InterPro" id="IPR025662">
    <property type="entry name" value="Sigma_54_int_dom_ATP-bd_1"/>
</dbReference>
<dbReference type="PROSITE" id="PS00676">
    <property type="entry name" value="SIGMA54_INTERACT_2"/>
    <property type="match status" value="1"/>
</dbReference>
<dbReference type="RefSeq" id="WP_205173066.1">
    <property type="nucleotide sequence ID" value="NZ_JAFBDZ010000002.1"/>
</dbReference>
<dbReference type="Pfam" id="PF25601">
    <property type="entry name" value="AAA_lid_14"/>
    <property type="match status" value="1"/>
</dbReference>
<dbReference type="PROSITE" id="PS50045">
    <property type="entry name" value="SIGMA54_INTERACT_4"/>
    <property type="match status" value="1"/>
</dbReference>
<keyword evidence="6" id="KW-1185">Reference proteome</keyword>
<dbReference type="InterPro" id="IPR000014">
    <property type="entry name" value="PAS"/>
</dbReference>
<dbReference type="CDD" id="cd00130">
    <property type="entry name" value="PAS"/>
    <property type="match status" value="1"/>
</dbReference>
<dbReference type="InterPro" id="IPR058031">
    <property type="entry name" value="AAA_lid_NorR"/>
</dbReference>
<dbReference type="PANTHER" id="PTHR32071:SF57">
    <property type="entry name" value="C4-DICARBOXYLATE TRANSPORT TRANSCRIPTIONAL REGULATORY PROTEIN DCTD"/>
    <property type="match status" value="1"/>
</dbReference>
<dbReference type="PANTHER" id="PTHR32071">
    <property type="entry name" value="TRANSCRIPTIONAL REGULATORY PROTEIN"/>
    <property type="match status" value="1"/>
</dbReference>
<reference evidence="5 6" key="1">
    <citation type="submission" date="2021-01" db="EMBL/GenBank/DDBJ databases">
        <title>Genomic Encyclopedia of Type Strains, Phase IV (KMG-IV): sequencing the most valuable type-strain genomes for metagenomic binning, comparative biology and taxonomic classification.</title>
        <authorList>
            <person name="Goeker M."/>
        </authorList>
    </citation>
    <scope>NUCLEOTIDE SEQUENCE [LARGE SCALE GENOMIC DNA]</scope>
    <source>
        <strain evidence="5 6">DSM 24834</strain>
    </source>
</reference>
<accession>A0ABS2NE49</accession>
<dbReference type="SMART" id="SM00091">
    <property type="entry name" value="PAS"/>
    <property type="match status" value="1"/>
</dbReference>
<organism evidence="5 6">
    <name type="scientific">Rossellomorea pakistanensis</name>
    <dbReference type="NCBI Taxonomy" id="992288"/>
    <lineage>
        <taxon>Bacteria</taxon>
        <taxon>Bacillati</taxon>
        <taxon>Bacillota</taxon>
        <taxon>Bacilli</taxon>
        <taxon>Bacillales</taxon>
        <taxon>Bacillaceae</taxon>
        <taxon>Rossellomorea</taxon>
    </lineage>
</organism>
<dbReference type="InterPro" id="IPR013767">
    <property type="entry name" value="PAS_fold"/>
</dbReference>
<dbReference type="InterPro" id="IPR027417">
    <property type="entry name" value="P-loop_NTPase"/>
</dbReference>
<dbReference type="PROSITE" id="PS50112">
    <property type="entry name" value="PAS"/>
    <property type="match status" value="1"/>
</dbReference>
<evidence type="ECO:0000313" key="6">
    <source>
        <dbReference type="Proteomes" id="UP001646157"/>
    </source>
</evidence>
<dbReference type="InterPro" id="IPR003593">
    <property type="entry name" value="AAA+_ATPase"/>
</dbReference>
<name>A0ABS2NE49_9BACI</name>
<comment type="caution">
    <text evidence="5">The sequence shown here is derived from an EMBL/GenBank/DDBJ whole genome shotgun (WGS) entry which is preliminary data.</text>
</comment>
<dbReference type="Proteomes" id="UP001646157">
    <property type="component" value="Unassembled WGS sequence"/>
</dbReference>
<dbReference type="SUPFAM" id="SSF55785">
    <property type="entry name" value="PYP-like sensor domain (PAS domain)"/>
    <property type="match status" value="1"/>
</dbReference>
<dbReference type="InterPro" id="IPR025943">
    <property type="entry name" value="Sigma_54_int_dom_ATP-bd_2"/>
</dbReference>
<sequence>MKKPVLFIVTKKIIVYYAFRDKLRQIFGNDIQIVTNHFPPVNLNEIDLILSSGSKELEMEYIEPVRHFKPVLIANRSIEFSKLEKLIELPEGTHCLLVSDEKHMAEDSVELLKRMGFDQHEITSYSPDMDCLPSLDGVEVAITHGLKELVPTDVKKIIDLGVRSLDLSTIIEISRVLQLPVEKVPLLTADFFRNFVRIGKKLAYSNHNESRLNQHLETVLNAVHEGIISINTQGVITVFNEQAGRILGVMSEQCINRHYSKVISEFNIDEILESRKEIADQIIQIHERQLLMTKTPIMLNQHFIGVVVTFQDVTYVQRLEQEIRRKKTESGLTTKYCFEDIISRSQEMDRTKEIAKKIAKSDYTVLINGESGTGKELFAQAIHEYSSRKVGPFLAVNFAGLTETLAESELFGYEEGAFTGAKRGGKPGLFELAQNGTIFLDEIGDAPLSIQASLLRVIQERQVMRVGGNKVIPINVRIIAATNKDLQQMIAIGDFREDLFYRLNELPLSIPPLRERKLDIEILFNYFLKEKNRNKHLTTGFVKAMTSYHWPGNVRELVGVINYLTVTVDGNQIGVEHIPQRIMKTENQEHDHQVDKIIKYLDGLGDLKRYMEILECLALYKNYSYGIGRGTLRSNLRFSISDGQLRTKLEALKRTGCVISGIKRQGTKITESGLAVLDTLNSHSL</sequence>
<proteinExistence type="predicted"/>
<dbReference type="SMART" id="SM00382">
    <property type="entry name" value="AAA"/>
    <property type="match status" value="1"/>
</dbReference>
<dbReference type="CDD" id="cd00009">
    <property type="entry name" value="AAA"/>
    <property type="match status" value="1"/>
</dbReference>
<evidence type="ECO:0000256" key="2">
    <source>
        <dbReference type="ARBA" id="ARBA00022840"/>
    </source>
</evidence>
<dbReference type="Pfam" id="PF00158">
    <property type="entry name" value="Sigma54_activat"/>
    <property type="match status" value="1"/>
</dbReference>
<feature type="domain" description="PAS" evidence="4">
    <location>
        <begin position="212"/>
        <end position="286"/>
    </location>
</feature>
<dbReference type="Gene3D" id="1.10.8.60">
    <property type="match status" value="1"/>
</dbReference>
<evidence type="ECO:0000313" key="5">
    <source>
        <dbReference type="EMBL" id="MBM7586024.1"/>
    </source>
</evidence>
<feature type="domain" description="Sigma-54 factor interaction" evidence="3">
    <location>
        <begin position="341"/>
        <end position="566"/>
    </location>
</feature>
<protein>
    <submittedName>
        <fullName evidence="5">PAS domain S-box-containing protein</fullName>
    </submittedName>
</protein>
<dbReference type="NCBIfam" id="TIGR00229">
    <property type="entry name" value="sensory_box"/>
    <property type="match status" value="1"/>
</dbReference>
<keyword evidence="2" id="KW-0067">ATP-binding</keyword>
<evidence type="ECO:0000256" key="1">
    <source>
        <dbReference type="ARBA" id="ARBA00022741"/>
    </source>
</evidence>
<gene>
    <name evidence="5" type="ORF">JOC86_002566</name>
</gene>
<evidence type="ECO:0000259" key="4">
    <source>
        <dbReference type="PROSITE" id="PS50112"/>
    </source>
</evidence>
<dbReference type="EMBL" id="JAFBDZ010000002">
    <property type="protein sequence ID" value="MBM7586024.1"/>
    <property type="molecule type" value="Genomic_DNA"/>
</dbReference>
<dbReference type="InterPro" id="IPR036388">
    <property type="entry name" value="WH-like_DNA-bd_sf"/>
</dbReference>
<dbReference type="InterPro" id="IPR035965">
    <property type="entry name" value="PAS-like_dom_sf"/>
</dbReference>
<dbReference type="Gene3D" id="1.10.10.10">
    <property type="entry name" value="Winged helix-like DNA-binding domain superfamily/Winged helix DNA-binding domain"/>
    <property type="match status" value="1"/>
</dbReference>
<evidence type="ECO:0000259" key="3">
    <source>
        <dbReference type="PROSITE" id="PS50045"/>
    </source>
</evidence>
<dbReference type="SUPFAM" id="SSF52540">
    <property type="entry name" value="P-loop containing nucleoside triphosphate hydrolases"/>
    <property type="match status" value="1"/>
</dbReference>
<dbReference type="InterPro" id="IPR002078">
    <property type="entry name" value="Sigma_54_int"/>
</dbReference>
<dbReference type="Pfam" id="PF00989">
    <property type="entry name" value="PAS"/>
    <property type="match status" value="1"/>
</dbReference>
<dbReference type="PROSITE" id="PS00675">
    <property type="entry name" value="SIGMA54_INTERACT_1"/>
    <property type="match status" value="1"/>
</dbReference>
<dbReference type="Gene3D" id="3.30.450.20">
    <property type="entry name" value="PAS domain"/>
    <property type="match status" value="1"/>
</dbReference>
<keyword evidence="1" id="KW-0547">Nucleotide-binding</keyword>
<dbReference type="Gene3D" id="3.40.50.300">
    <property type="entry name" value="P-loop containing nucleotide triphosphate hydrolases"/>
    <property type="match status" value="1"/>
</dbReference>